<evidence type="ECO:0000256" key="3">
    <source>
        <dbReference type="ARBA" id="ARBA00023136"/>
    </source>
</evidence>
<comment type="caution">
    <text evidence="7">The sequence shown here is derived from an EMBL/GenBank/DDBJ whole genome shotgun (WGS) entry which is preliminary data.</text>
</comment>
<keyword evidence="8" id="KW-1185">Reference proteome</keyword>
<evidence type="ECO:0000313" key="8">
    <source>
        <dbReference type="Proteomes" id="UP000734854"/>
    </source>
</evidence>
<proteinExistence type="predicted"/>
<dbReference type="PANTHER" id="PTHR44272">
    <property type="entry name" value="DNAJ DOMAIN (PROKARYOTIC HEAT SHOCK PROTEIN)"/>
    <property type="match status" value="1"/>
</dbReference>
<dbReference type="Gene3D" id="1.10.287.110">
    <property type="entry name" value="DnaJ domain"/>
    <property type="match status" value="1"/>
</dbReference>
<dbReference type="Pfam" id="PF00226">
    <property type="entry name" value="DnaJ"/>
    <property type="match status" value="1"/>
</dbReference>
<dbReference type="EMBL" id="JACMSC010000009">
    <property type="protein sequence ID" value="KAG6506708.1"/>
    <property type="molecule type" value="Genomic_DNA"/>
</dbReference>
<dbReference type="AlphaFoldDB" id="A0A8J5L5E3"/>
<evidence type="ECO:0000256" key="4">
    <source>
        <dbReference type="SAM" id="Coils"/>
    </source>
</evidence>
<dbReference type="InterPro" id="IPR018253">
    <property type="entry name" value="DnaJ_domain_CS"/>
</dbReference>
<keyword evidence="2 4" id="KW-0175">Coiled coil</keyword>
<protein>
    <recommendedName>
        <fullName evidence="6">J domain-containing protein</fullName>
    </recommendedName>
</protein>
<feature type="coiled-coil region" evidence="4">
    <location>
        <begin position="293"/>
        <end position="334"/>
    </location>
</feature>
<accession>A0A8J5L5E3</accession>
<dbReference type="InterPro" id="IPR036869">
    <property type="entry name" value="J_dom_sf"/>
</dbReference>
<dbReference type="PRINTS" id="PR00625">
    <property type="entry name" value="JDOMAIN"/>
</dbReference>
<dbReference type="SUPFAM" id="SSF46565">
    <property type="entry name" value="Chaperone J-domain"/>
    <property type="match status" value="1"/>
</dbReference>
<dbReference type="Proteomes" id="UP000734854">
    <property type="component" value="Unassembled WGS sequence"/>
</dbReference>
<feature type="region of interest" description="Disordered" evidence="5">
    <location>
        <begin position="445"/>
        <end position="485"/>
    </location>
</feature>
<evidence type="ECO:0000259" key="6">
    <source>
        <dbReference type="PROSITE" id="PS50076"/>
    </source>
</evidence>
<sequence>MSSGKVAGTSAPAARRDPYEVLSVSRDSSDQEIKTAYRKLALKYHPDKNSSNPEASELFKEVAYSYSILSDPEKRRQYDVAGFEALESEGMDMEIDLSNLGTFNTMFAALFSKLGVPIKTTISATVLEEALNGTITIRPLPLGTSFNGKVDKQCAHFFGITINNQQAQAGIVVRVTSAAQSKFKVKNIDKLLLYFEEANGSYDLSLQEDSEKTGKMTSAGMYFLHFQVYHMDSVVNTLAMAKDPEAAFFKKLEGLQPCEVSELKPGTHIFAVYGDNFFKPAAYTIEAVCAKSYEDTTEKLKEIESKLLAKRTDLRQFEIEYRKALAQFQEVTNKYSQEKQCVMITSCDDESGAIPMSKGDIGKQIGIEDKHWNRRIHPLTNEDSFNGFWVNFSMCKIVVMYKHGILLPIDEVDGITPKVMRDKVVEHILVDELLKDRESVHSTFTISRGGMTNSNGDASSSGKSPSEDYRFDSPNGSPDAKDKSNKKKWFNFNVSRLDKKG</sequence>
<dbReference type="GO" id="GO:0005783">
    <property type="term" value="C:endoplasmic reticulum"/>
    <property type="evidence" value="ECO:0007669"/>
    <property type="project" value="UniProtKB-ARBA"/>
</dbReference>
<dbReference type="PROSITE" id="PS00636">
    <property type="entry name" value="DNAJ_1"/>
    <property type="match status" value="1"/>
</dbReference>
<dbReference type="InterPro" id="IPR001623">
    <property type="entry name" value="DnaJ_domain"/>
</dbReference>
<evidence type="ECO:0000313" key="7">
    <source>
        <dbReference type="EMBL" id="KAG6506708.1"/>
    </source>
</evidence>
<reference evidence="7 8" key="1">
    <citation type="submission" date="2020-08" db="EMBL/GenBank/DDBJ databases">
        <title>Plant Genome Project.</title>
        <authorList>
            <person name="Zhang R.-G."/>
        </authorList>
    </citation>
    <scope>NUCLEOTIDE SEQUENCE [LARGE SCALE GENOMIC DNA]</scope>
    <source>
        <tissue evidence="7">Rhizome</tissue>
    </source>
</reference>
<evidence type="ECO:0000256" key="1">
    <source>
        <dbReference type="ARBA" id="ARBA00004370"/>
    </source>
</evidence>
<dbReference type="FunFam" id="1.10.287.110:FF:000097">
    <property type="entry name" value="Chaperone protein dnaJ 16"/>
    <property type="match status" value="1"/>
</dbReference>
<feature type="region of interest" description="Disordered" evidence="5">
    <location>
        <begin position="1"/>
        <end position="29"/>
    </location>
</feature>
<feature type="domain" description="J" evidence="6">
    <location>
        <begin position="17"/>
        <end position="82"/>
    </location>
</feature>
<comment type="subcellular location">
    <subcellularLocation>
        <location evidence="1">Membrane</location>
    </subcellularLocation>
</comment>
<dbReference type="CDD" id="cd06257">
    <property type="entry name" value="DnaJ"/>
    <property type="match status" value="1"/>
</dbReference>
<dbReference type="InterPro" id="IPR052812">
    <property type="entry name" value="Plant_DnaJ_domain"/>
</dbReference>
<keyword evidence="3" id="KW-0472">Membrane</keyword>
<dbReference type="SMART" id="SM00271">
    <property type="entry name" value="DnaJ"/>
    <property type="match status" value="1"/>
</dbReference>
<organism evidence="7 8">
    <name type="scientific">Zingiber officinale</name>
    <name type="common">Ginger</name>
    <name type="synonym">Amomum zingiber</name>
    <dbReference type="NCBI Taxonomy" id="94328"/>
    <lineage>
        <taxon>Eukaryota</taxon>
        <taxon>Viridiplantae</taxon>
        <taxon>Streptophyta</taxon>
        <taxon>Embryophyta</taxon>
        <taxon>Tracheophyta</taxon>
        <taxon>Spermatophyta</taxon>
        <taxon>Magnoliopsida</taxon>
        <taxon>Liliopsida</taxon>
        <taxon>Zingiberales</taxon>
        <taxon>Zingiberaceae</taxon>
        <taxon>Zingiber</taxon>
    </lineage>
</organism>
<dbReference type="PANTHER" id="PTHR44272:SF3">
    <property type="entry name" value="J DOMAIN-CONTAINING PROTEIN"/>
    <property type="match status" value="1"/>
</dbReference>
<evidence type="ECO:0000256" key="2">
    <source>
        <dbReference type="ARBA" id="ARBA00023054"/>
    </source>
</evidence>
<feature type="compositionally biased region" description="Polar residues" evidence="5">
    <location>
        <begin position="445"/>
        <end position="464"/>
    </location>
</feature>
<gene>
    <name evidence="7" type="ORF">ZIOFF_032035</name>
</gene>
<dbReference type="GO" id="GO:0016020">
    <property type="term" value="C:membrane"/>
    <property type="evidence" value="ECO:0007669"/>
    <property type="project" value="UniProtKB-SubCell"/>
</dbReference>
<name>A0A8J5L5E3_ZINOF</name>
<dbReference type="PROSITE" id="PS50076">
    <property type="entry name" value="DNAJ_2"/>
    <property type="match status" value="1"/>
</dbReference>
<evidence type="ECO:0000256" key="5">
    <source>
        <dbReference type="SAM" id="MobiDB-lite"/>
    </source>
</evidence>